<evidence type="ECO:0000313" key="12">
    <source>
        <dbReference type="Proteomes" id="UP000193067"/>
    </source>
</evidence>
<dbReference type="SUPFAM" id="SSF48179">
    <property type="entry name" value="6-phosphogluconate dehydrogenase C-terminal domain-like"/>
    <property type="match status" value="1"/>
</dbReference>
<dbReference type="GO" id="GO:0051287">
    <property type="term" value="F:NAD binding"/>
    <property type="evidence" value="ECO:0007669"/>
    <property type="project" value="InterPro"/>
</dbReference>
<dbReference type="FunFam" id="1.20.5.100:FF:000001">
    <property type="entry name" value="UDP-glucose 6-dehydrogenase"/>
    <property type="match status" value="1"/>
</dbReference>
<dbReference type="UniPathway" id="UPA00038">
    <property type="reaction ID" value="UER00491"/>
</dbReference>
<evidence type="ECO:0000256" key="8">
    <source>
        <dbReference type="PIRSR" id="PIRSR500133-1"/>
    </source>
</evidence>
<dbReference type="FunFam" id="3.40.50.720:FF:000193">
    <property type="entry name" value="UDP-glucose 6-dehydrogenase"/>
    <property type="match status" value="1"/>
</dbReference>
<feature type="binding site" evidence="9">
    <location>
        <position position="43"/>
    </location>
    <ligand>
        <name>NAD(+)</name>
        <dbReference type="ChEBI" id="CHEBI:57540"/>
    </ligand>
</feature>
<organism evidence="11 12">
    <name type="scientific">Trametes coccinea (strain BRFM310)</name>
    <name type="common">Pycnoporus coccineus</name>
    <dbReference type="NCBI Taxonomy" id="1353009"/>
    <lineage>
        <taxon>Eukaryota</taxon>
        <taxon>Fungi</taxon>
        <taxon>Dikarya</taxon>
        <taxon>Basidiomycota</taxon>
        <taxon>Agaricomycotina</taxon>
        <taxon>Agaricomycetes</taxon>
        <taxon>Polyporales</taxon>
        <taxon>Polyporaceae</taxon>
        <taxon>Trametes</taxon>
    </lineage>
</organism>
<dbReference type="GO" id="GO:0006065">
    <property type="term" value="P:UDP-glucuronate biosynthetic process"/>
    <property type="evidence" value="ECO:0007669"/>
    <property type="project" value="UniProtKB-UniPathway"/>
</dbReference>
<evidence type="ECO:0000256" key="4">
    <source>
        <dbReference type="ARBA" id="ARBA00023002"/>
    </source>
</evidence>
<evidence type="ECO:0000256" key="3">
    <source>
        <dbReference type="ARBA" id="ARBA00012954"/>
    </source>
</evidence>
<dbReference type="Gene3D" id="3.40.50.720">
    <property type="entry name" value="NAD(P)-binding Rossmann-like Domain"/>
    <property type="match status" value="2"/>
</dbReference>
<comment type="similarity">
    <text evidence="2 7">Belongs to the UDP-glucose/GDP-mannose dehydrogenase family.</text>
</comment>
<dbReference type="Pfam" id="PF03720">
    <property type="entry name" value="UDPG_MGDP_dh_C"/>
    <property type="match status" value="1"/>
</dbReference>
<evidence type="ECO:0000256" key="2">
    <source>
        <dbReference type="ARBA" id="ARBA00006601"/>
    </source>
</evidence>
<keyword evidence="5 7" id="KW-0520">NAD</keyword>
<comment type="catalytic activity">
    <reaction evidence="6 7">
        <text>UDP-alpha-D-glucose + 2 NAD(+) + H2O = UDP-alpha-D-glucuronate + 2 NADH + 3 H(+)</text>
        <dbReference type="Rhea" id="RHEA:23596"/>
        <dbReference type="ChEBI" id="CHEBI:15377"/>
        <dbReference type="ChEBI" id="CHEBI:15378"/>
        <dbReference type="ChEBI" id="CHEBI:57540"/>
        <dbReference type="ChEBI" id="CHEBI:57945"/>
        <dbReference type="ChEBI" id="CHEBI:58052"/>
        <dbReference type="ChEBI" id="CHEBI:58885"/>
        <dbReference type="EC" id="1.1.1.22"/>
    </reaction>
</comment>
<evidence type="ECO:0000259" key="10">
    <source>
        <dbReference type="SMART" id="SM00984"/>
    </source>
</evidence>
<dbReference type="InterPro" id="IPR001732">
    <property type="entry name" value="UDP-Glc/GDP-Man_DH_N"/>
</dbReference>
<evidence type="ECO:0000256" key="1">
    <source>
        <dbReference type="ARBA" id="ARBA00004701"/>
    </source>
</evidence>
<dbReference type="InterPro" id="IPR028356">
    <property type="entry name" value="UDPglc_DH_euk"/>
</dbReference>
<dbReference type="FunFam" id="3.40.50.720:FF:000032">
    <property type="entry name" value="UDP-glucose 6-dehydrogenase"/>
    <property type="match status" value="1"/>
</dbReference>
<dbReference type="EMBL" id="KZ084117">
    <property type="protein sequence ID" value="OSD00676.1"/>
    <property type="molecule type" value="Genomic_DNA"/>
</dbReference>
<dbReference type="InterPro" id="IPR014026">
    <property type="entry name" value="UDP-Glc/GDP-Man_DH_dimer"/>
</dbReference>
<dbReference type="PANTHER" id="PTHR11374:SF3">
    <property type="entry name" value="UDP-GLUCOSE 6-DEHYDROGENASE"/>
    <property type="match status" value="1"/>
</dbReference>
<dbReference type="InterPro" id="IPR008927">
    <property type="entry name" value="6-PGluconate_DH-like_C_sf"/>
</dbReference>
<dbReference type="Pfam" id="PF00984">
    <property type="entry name" value="UDPG_MGDP_dh"/>
    <property type="match status" value="1"/>
</dbReference>
<dbReference type="InterPro" id="IPR014027">
    <property type="entry name" value="UDP-Glc/GDP-Man_DH_C"/>
</dbReference>
<dbReference type="SMART" id="SM00984">
    <property type="entry name" value="UDPG_MGDP_dh_C"/>
    <property type="match status" value="1"/>
</dbReference>
<dbReference type="OrthoDB" id="5059218at2759"/>
<evidence type="ECO:0000313" key="11">
    <source>
        <dbReference type="EMBL" id="OSD00676.1"/>
    </source>
</evidence>
<dbReference type="SUPFAM" id="SSF52413">
    <property type="entry name" value="UDP-glucose/GDP-mannose dehydrogenase C-terminal domain"/>
    <property type="match status" value="1"/>
</dbReference>
<feature type="binding site" evidence="9">
    <location>
        <begin position="13"/>
        <end position="18"/>
    </location>
    <ligand>
        <name>NAD(+)</name>
        <dbReference type="ChEBI" id="CHEBI:57540"/>
    </ligand>
</feature>
<proteinExistence type="inferred from homology"/>
<feature type="binding site" evidence="9">
    <location>
        <position position="169"/>
    </location>
    <ligand>
        <name>NAD(+)</name>
        <dbReference type="ChEBI" id="CHEBI:57540"/>
    </ligand>
</feature>
<dbReference type="PANTHER" id="PTHR11374">
    <property type="entry name" value="UDP-GLUCOSE DEHYDROGENASE/UDP-MANNAC DEHYDROGENASE"/>
    <property type="match status" value="1"/>
</dbReference>
<dbReference type="PIRSF" id="PIRSF000124">
    <property type="entry name" value="UDPglc_GDPman_dh"/>
    <property type="match status" value="1"/>
</dbReference>
<name>A0A1Y2IHM2_TRAC3</name>
<dbReference type="Pfam" id="PF03721">
    <property type="entry name" value="UDPG_MGDP_dh_N"/>
    <property type="match status" value="1"/>
</dbReference>
<dbReference type="EC" id="1.1.1.22" evidence="3 7"/>
<feature type="binding site" evidence="9">
    <location>
        <begin position="280"/>
        <end position="283"/>
    </location>
    <ligand>
        <name>NAD(+)</name>
        <dbReference type="ChEBI" id="CHEBI:57540"/>
    </ligand>
</feature>
<dbReference type="AlphaFoldDB" id="A0A1Y2IHM2"/>
<feature type="domain" description="UDP-glucose/GDP-mannose dehydrogenase C-terminal" evidence="10">
    <location>
        <begin position="336"/>
        <end position="452"/>
    </location>
</feature>
<protein>
    <recommendedName>
        <fullName evidence="3 7">UDP-glucose 6-dehydrogenase</fullName>
        <ecNumber evidence="3 7">1.1.1.22</ecNumber>
    </recommendedName>
</protein>
<comment type="pathway">
    <text evidence="1">Nucleotide-sugar biosynthesis; UDP-alpha-D-glucuronate biosynthesis; UDP-alpha-D-glucuronate from UDP-alpha-D-glucose: step 1/1.</text>
</comment>
<evidence type="ECO:0000256" key="5">
    <source>
        <dbReference type="ARBA" id="ARBA00023027"/>
    </source>
</evidence>
<gene>
    <name evidence="11" type="ORF">PYCCODRAFT_1453236</name>
</gene>
<dbReference type="GO" id="GO:0003979">
    <property type="term" value="F:UDP-glucose 6-dehydrogenase activity"/>
    <property type="evidence" value="ECO:0007669"/>
    <property type="project" value="UniProtKB-EC"/>
</dbReference>
<accession>A0A1Y2IHM2</accession>
<dbReference type="STRING" id="1353009.A0A1Y2IHM2"/>
<reference evidence="11 12" key="1">
    <citation type="journal article" date="2015" name="Biotechnol. Biofuels">
        <title>Enhanced degradation of softwood versus hardwood by the white-rot fungus Pycnoporus coccineus.</title>
        <authorList>
            <person name="Couturier M."/>
            <person name="Navarro D."/>
            <person name="Chevret D."/>
            <person name="Henrissat B."/>
            <person name="Piumi F."/>
            <person name="Ruiz-Duenas F.J."/>
            <person name="Martinez A.T."/>
            <person name="Grigoriev I.V."/>
            <person name="Riley R."/>
            <person name="Lipzen A."/>
            <person name="Berrin J.G."/>
            <person name="Master E.R."/>
            <person name="Rosso M.N."/>
        </authorList>
    </citation>
    <scope>NUCLEOTIDE SEQUENCE [LARGE SCALE GENOMIC DNA]</scope>
    <source>
        <strain evidence="11 12">BRFM310</strain>
    </source>
</reference>
<evidence type="ECO:0000256" key="7">
    <source>
        <dbReference type="PIRNR" id="PIRNR000124"/>
    </source>
</evidence>
<dbReference type="GO" id="GO:0006024">
    <property type="term" value="P:glycosaminoglycan biosynthetic process"/>
    <property type="evidence" value="ECO:0007669"/>
    <property type="project" value="TreeGrafter"/>
</dbReference>
<keyword evidence="4 7" id="KW-0560">Oxidoreductase</keyword>
<dbReference type="NCBIfam" id="TIGR03026">
    <property type="entry name" value="NDP-sugDHase"/>
    <property type="match status" value="1"/>
</dbReference>
<sequence>MAPVKVTKICCIGAGYVGGPTCAVIALKCPHIRVTIVDLNQARIDAWNSPDFKLPIYEPGLEEVVRQARGRNLFFSTDVDKGIQEADLIFVSVNTPTKKSGVGAGFSADLTYVESATRRIAAVANSSKIVVEKSTVPCRTAESMRTILEANSKPGTRFDILSNPEFLAEGTAINDLLRPDRVLIGSLQTPEGKDACASLTDVYANWVPRDRILTVGLWSSELTKLAANAMLAQRISSVNALSAICEATGANIEEVSHAIGYDSRIGPKFLRASVGFGGSCFQKDILNLVYLSESLHLPQVAAYWRQVVEMNEYQKSRFSKTVVDTLFNTITGKHIAVLGFAFKADTGDTRESAAISLVRDFLSERAYVTIYDPKVEEAQIWQDLSEACPSMTLEAIKKQVTLAPSALDACKQKEAVVIATEWKEFKEINWETVYAQMTKPAFVFDGRLILDAEKLRKIGFTVKVIGRGDRL</sequence>
<feature type="binding site" evidence="9">
    <location>
        <begin position="134"/>
        <end position="135"/>
    </location>
    <ligand>
        <name>NAD(+)</name>
        <dbReference type="ChEBI" id="CHEBI:57540"/>
    </ligand>
</feature>
<dbReference type="Proteomes" id="UP000193067">
    <property type="component" value="Unassembled WGS sequence"/>
</dbReference>
<dbReference type="InterPro" id="IPR036220">
    <property type="entry name" value="UDP-Glc/GDP-Man_DH_C_sf"/>
</dbReference>
<keyword evidence="12" id="KW-1185">Reference proteome</keyword>
<feature type="binding site" evidence="9">
    <location>
        <begin position="93"/>
        <end position="97"/>
    </location>
    <ligand>
        <name>NAD(+)</name>
        <dbReference type="ChEBI" id="CHEBI:57540"/>
    </ligand>
</feature>
<dbReference type="InterPro" id="IPR017476">
    <property type="entry name" value="UDP-Glc/GDP-Man"/>
</dbReference>
<feature type="active site" description="Nucleophile" evidence="8">
    <location>
        <position position="280"/>
    </location>
</feature>
<dbReference type="SUPFAM" id="SSF51735">
    <property type="entry name" value="NAD(P)-binding Rossmann-fold domains"/>
    <property type="match status" value="1"/>
</dbReference>
<feature type="binding site" evidence="9">
    <location>
        <position position="350"/>
    </location>
    <ligand>
        <name>NAD(+)</name>
        <dbReference type="ChEBI" id="CHEBI:57540"/>
    </ligand>
</feature>
<evidence type="ECO:0000256" key="9">
    <source>
        <dbReference type="PIRSR" id="PIRSR500133-3"/>
    </source>
</evidence>
<dbReference type="PIRSF" id="PIRSF500133">
    <property type="entry name" value="UDPglc_DH_euk"/>
    <property type="match status" value="1"/>
</dbReference>
<evidence type="ECO:0000256" key="6">
    <source>
        <dbReference type="ARBA" id="ARBA00047473"/>
    </source>
</evidence>
<dbReference type="Gene3D" id="1.20.5.100">
    <property type="entry name" value="Cytochrome c1, transmembrane anchor, C-terminal"/>
    <property type="match status" value="1"/>
</dbReference>
<dbReference type="InterPro" id="IPR036291">
    <property type="entry name" value="NAD(P)-bd_dom_sf"/>
</dbReference>
<feature type="binding site" evidence="9">
    <location>
        <position position="38"/>
    </location>
    <ligand>
        <name>NAD(+)</name>
        <dbReference type="ChEBI" id="CHEBI:57540"/>
    </ligand>
</feature>
<dbReference type="GO" id="GO:0005634">
    <property type="term" value="C:nucleus"/>
    <property type="evidence" value="ECO:0007669"/>
    <property type="project" value="TreeGrafter"/>
</dbReference>